<proteinExistence type="predicted"/>
<gene>
    <name evidence="1" type="ORF">HZH66_010494</name>
</gene>
<dbReference type="EMBL" id="JACSEA010000011">
    <property type="protein sequence ID" value="KAF7389357.1"/>
    <property type="molecule type" value="Genomic_DNA"/>
</dbReference>
<keyword evidence="2" id="KW-1185">Reference proteome</keyword>
<sequence>MYYQKRKQKQRMKESDEHTPYALYPELNFLTEPRLVAKENKNASNKHPSFIEKYSELNFIKEQHLANQVPIITKYTKIRQLELELIDYNKPFPRKHT</sequence>
<comment type="caution">
    <text evidence="1">The sequence shown here is derived from an EMBL/GenBank/DDBJ whole genome shotgun (WGS) entry which is preliminary data.</text>
</comment>
<reference evidence="1" key="1">
    <citation type="journal article" date="2020" name="G3 (Bethesda)">
        <title>High-Quality Assemblies for Three Invasive Social Wasps from the &lt;i&gt;Vespula&lt;/i&gt; Genus.</title>
        <authorList>
            <person name="Harrop T.W.R."/>
            <person name="Guhlin J."/>
            <person name="McLaughlin G.M."/>
            <person name="Permina E."/>
            <person name="Stockwell P."/>
            <person name="Gilligan J."/>
            <person name="Le Lec M.F."/>
            <person name="Gruber M.A.M."/>
            <person name="Quinn O."/>
            <person name="Lovegrove M."/>
            <person name="Duncan E.J."/>
            <person name="Remnant E.J."/>
            <person name="Van Eeckhoven J."/>
            <person name="Graham B."/>
            <person name="Knapp R.A."/>
            <person name="Langford K.W."/>
            <person name="Kronenberg Z."/>
            <person name="Press M.O."/>
            <person name="Eacker S.M."/>
            <person name="Wilson-Rankin E.E."/>
            <person name="Purcell J."/>
            <person name="Lester P.J."/>
            <person name="Dearden P.K."/>
        </authorList>
    </citation>
    <scope>NUCLEOTIDE SEQUENCE</scope>
    <source>
        <strain evidence="1">Marl-1</strain>
    </source>
</reference>
<organism evidence="1 2">
    <name type="scientific">Vespula vulgaris</name>
    <name type="common">Yellow jacket</name>
    <name type="synonym">Wasp</name>
    <dbReference type="NCBI Taxonomy" id="7454"/>
    <lineage>
        <taxon>Eukaryota</taxon>
        <taxon>Metazoa</taxon>
        <taxon>Ecdysozoa</taxon>
        <taxon>Arthropoda</taxon>
        <taxon>Hexapoda</taxon>
        <taxon>Insecta</taxon>
        <taxon>Pterygota</taxon>
        <taxon>Neoptera</taxon>
        <taxon>Endopterygota</taxon>
        <taxon>Hymenoptera</taxon>
        <taxon>Apocrita</taxon>
        <taxon>Aculeata</taxon>
        <taxon>Vespoidea</taxon>
        <taxon>Vespidae</taxon>
        <taxon>Vespinae</taxon>
        <taxon>Vespula</taxon>
    </lineage>
</organism>
<dbReference type="AlphaFoldDB" id="A0A834MY28"/>
<evidence type="ECO:0000313" key="1">
    <source>
        <dbReference type="EMBL" id="KAF7389357.1"/>
    </source>
</evidence>
<name>A0A834MY28_VESVU</name>
<accession>A0A834MY28</accession>
<dbReference type="Proteomes" id="UP000614350">
    <property type="component" value="Unassembled WGS sequence"/>
</dbReference>
<protein>
    <submittedName>
        <fullName evidence="1">Uncharacterized protein</fullName>
    </submittedName>
</protein>
<evidence type="ECO:0000313" key="2">
    <source>
        <dbReference type="Proteomes" id="UP000614350"/>
    </source>
</evidence>